<feature type="domain" description="N-acetyltransferase" evidence="3">
    <location>
        <begin position="13"/>
        <end position="178"/>
    </location>
</feature>
<gene>
    <name evidence="4" type="ORF">AWB67_02138</name>
</gene>
<reference evidence="4" key="1">
    <citation type="submission" date="2016-01" db="EMBL/GenBank/DDBJ databases">
        <authorList>
            <person name="Peeters C."/>
        </authorList>
    </citation>
    <scope>NUCLEOTIDE SEQUENCE [LARGE SCALE GENOMIC DNA]</scope>
    <source>
        <strain evidence="4">LMG 22937</strain>
    </source>
</reference>
<sequence>MPIFGHTEHQPILRLRKATRADTKLIARMHTESWAAAYRGILPDDFLDKEAPIERVAHWEKRMVELEAGEGIALIAELDAVPVGFVCLANPDASGSVLVDNLHALPGYRGTGAGSAMLDAAKAWARERGASRLHLLVLEDNRPAIGFYESRGWRFAAREYDHMGGIDLVSLVYSYELD</sequence>
<dbReference type="InterPro" id="IPR016181">
    <property type="entry name" value="Acyl_CoA_acyltransferase"/>
</dbReference>
<dbReference type="OrthoDB" id="5292888at2"/>
<dbReference type="GO" id="GO:0016747">
    <property type="term" value="F:acyltransferase activity, transferring groups other than amino-acyl groups"/>
    <property type="evidence" value="ECO:0007669"/>
    <property type="project" value="InterPro"/>
</dbReference>
<protein>
    <submittedName>
        <fullName evidence="4">N-acetyltransferase GCN5</fullName>
    </submittedName>
</protein>
<evidence type="ECO:0000313" key="4">
    <source>
        <dbReference type="EMBL" id="SAL47868.1"/>
    </source>
</evidence>
<evidence type="ECO:0000256" key="2">
    <source>
        <dbReference type="ARBA" id="ARBA00023315"/>
    </source>
</evidence>
<organism evidence="4 5">
    <name type="scientific">Caballeronia terrestris</name>
    <dbReference type="NCBI Taxonomy" id="1226301"/>
    <lineage>
        <taxon>Bacteria</taxon>
        <taxon>Pseudomonadati</taxon>
        <taxon>Pseudomonadota</taxon>
        <taxon>Betaproteobacteria</taxon>
        <taxon>Burkholderiales</taxon>
        <taxon>Burkholderiaceae</taxon>
        <taxon>Caballeronia</taxon>
    </lineage>
</organism>
<evidence type="ECO:0000256" key="1">
    <source>
        <dbReference type="ARBA" id="ARBA00022679"/>
    </source>
</evidence>
<dbReference type="AlphaFoldDB" id="A0A158HU17"/>
<keyword evidence="5" id="KW-1185">Reference proteome</keyword>
<dbReference type="SUPFAM" id="SSF55729">
    <property type="entry name" value="Acyl-CoA N-acyltransferases (Nat)"/>
    <property type="match status" value="1"/>
</dbReference>
<evidence type="ECO:0000313" key="5">
    <source>
        <dbReference type="Proteomes" id="UP000054925"/>
    </source>
</evidence>
<dbReference type="CDD" id="cd04301">
    <property type="entry name" value="NAT_SF"/>
    <property type="match status" value="1"/>
</dbReference>
<dbReference type="EMBL" id="FCOL02000009">
    <property type="protein sequence ID" value="SAL47868.1"/>
    <property type="molecule type" value="Genomic_DNA"/>
</dbReference>
<dbReference type="Gene3D" id="3.40.630.30">
    <property type="match status" value="1"/>
</dbReference>
<dbReference type="Proteomes" id="UP000054925">
    <property type="component" value="Unassembled WGS sequence"/>
</dbReference>
<dbReference type="PROSITE" id="PS51186">
    <property type="entry name" value="GNAT"/>
    <property type="match status" value="1"/>
</dbReference>
<name>A0A158HU17_9BURK</name>
<dbReference type="InterPro" id="IPR050832">
    <property type="entry name" value="Bact_Acetyltransf"/>
</dbReference>
<dbReference type="PANTHER" id="PTHR43877">
    <property type="entry name" value="AMINOALKYLPHOSPHONATE N-ACETYLTRANSFERASE-RELATED-RELATED"/>
    <property type="match status" value="1"/>
</dbReference>
<dbReference type="InterPro" id="IPR000182">
    <property type="entry name" value="GNAT_dom"/>
</dbReference>
<dbReference type="Pfam" id="PF00583">
    <property type="entry name" value="Acetyltransf_1"/>
    <property type="match status" value="1"/>
</dbReference>
<keyword evidence="1" id="KW-0808">Transferase</keyword>
<keyword evidence="2" id="KW-0012">Acyltransferase</keyword>
<accession>A0A158HU17</accession>
<proteinExistence type="predicted"/>
<evidence type="ECO:0000259" key="3">
    <source>
        <dbReference type="PROSITE" id="PS51186"/>
    </source>
</evidence>
<comment type="caution">
    <text evidence="4">The sequence shown here is derived from an EMBL/GenBank/DDBJ whole genome shotgun (WGS) entry which is preliminary data.</text>
</comment>